<sequence length="161" mass="17662">MEEQTRVAMERAIEQDMSALLETQESSTTTSSLSLSVGNGEEAMSRRDCLMATATREASCATMPRVCRGTEKSDYTQQLLTCVVQRARMSVVDGAVAGLALCHFLIAAPKPFVTGTDRVDLLKRLVYLVTVRMAFATVQEVKGFAMCLRVVMEKVLIPYLG</sequence>
<reference evidence="1" key="1">
    <citation type="journal article" date="2016" name="Gigascience">
        <title>De novo construction of an expanded transcriptome assembly for the western tarnished plant bug, Lygus hesperus.</title>
        <authorList>
            <person name="Tassone E.E."/>
            <person name="Geib S.M."/>
            <person name="Hall B."/>
            <person name="Fabrick J.A."/>
            <person name="Brent C.S."/>
            <person name="Hull J.J."/>
        </authorList>
    </citation>
    <scope>NUCLEOTIDE SEQUENCE</scope>
</reference>
<accession>A0A146KL77</accession>
<evidence type="ECO:0000313" key="1">
    <source>
        <dbReference type="EMBL" id="JAP97310.1"/>
    </source>
</evidence>
<dbReference type="EMBL" id="GDHC01021318">
    <property type="protein sequence ID" value="JAP97310.1"/>
    <property type="molecule type" value="Transcribed_RNA"/>
</dbReference>
<dbReference type="AlphaFoldDB" id="A0A146KL77"/>
<organism evidence="1">
    <name type="scientific">Lygus hesperus</name>
    <name type="common">Western plant bug</name>
    <dbReference type="NCBI Taxonomy" id="30085"/>
    <lineage>
        <taxon>Eukaryota</taxon>
        <taxon>Metazoa</taxon>
        <taxon>Ecdysozoa</taxon>
        <taxon>Arthropoda</taxon>
        <taxon>Hexapoda</taxon>
        <taxon>Insecta</taxon>
        <taxon>Pterygota</taxon>
        <taxon>Neoptera</taxon>
        <taxon>Paraneoptera</taxon>
        <taxon>Hemiptera</taxon>
        <taxon>Heteroptera</taxon>
        <taxon>Panheteroptera</taxon>
        <taxon>Cimicomorpha</taxon>
        <taxon>Miridae</taxon>
        <taxon>Mirini</taxon>
        <taxon>Lygus</taxon>
    </lineage>
</organism>
<proteinExistence type="predicted"/>
<gene>
    <name evidence="1" type="ORF">g.62411</name>
</gene>
<protein>
    <submittedName>
        <fullName evidence="1">Uncharacterized protein</fullName>
    </submittedName>
</protein>
<name>A0A146KL77_LYGHE</name>